<evidence type="ECO:0000256" key="7">
    <source>
        <dbReference type="PIRSR" id="PIRSR615500-1"/>
    </source>
</evidence>
<evidence type="ECO:0000256" key="4">
    <source>
        <dbReference type="ARBA" id="ARBA00022801"/>
    </source>
</evidence>
<dbReference type="GO" id="GO:0012505">
    <property type="term" value="C:endomembrane system"/>
    <property type="evidence" value="ECO:0007669"/>
    <property type="project" value="UniProtKB-ARBA"/>
</dbReference>
<evidence type="ECO:0000313" key="12">
    <source>
        <dbReference type="Proteomes" id="UP000075391"/>
    </source>
</evidence>
<accession>A0A150WD67</accession>
<dbReference type="Proteomes" id="UP000075391">
    <property type="component" value="Unassembled WGS sequence"/>
</dbReference>
<feature type="active site" description="Charge relay system" evidence="7 8">
    <location>
        <position position="126"/>
    </location>
</feature>
<feature type="chain" id="PRO_5007572622" evidence="9">
    <location>
        <begin position="21"/>
        <end position="558"/>
    </location>
</feature>
<dbReference type="AlphaFoldDB" id="A0A150WD67"/>
<evidence type="ECO:0000256" key="3">
    <source>
        <dbReference type="ARBA" id="ARBA00022729"/>
    </source>
</evidence>
<keyword evidence="4 8" id="KW-0378">Hydrolase</keyword>
<dbReference type="PROSITE" id="PS51892">
    <property type="entry name" value="SUBTILASE"/>
    <property type="match status" value="1"/>
</dbReference>
<keyword evidence="3 9" id="KW-0732">Signal</keyword>
<feature type="domain" description="P/Homo B" evidence="10">
    <location>
        <begin position="431"/>
        <end position="558"/>
    </location>
</feature>
<keyword evidence="6" id="KW-0106">Calcium</keyword>
<comment type="similarity">
    <text evidence="1">Belongs to the peptidase S8 family. Furin subfamily.</text>
</comment>
<dbReference type="PANTHER" id="PTHR42884">
    <property type="entry name" value="PROPROTEIN CONVERTASE SUBTILISIN/KEXIN-RELATED"/>
    <property type="match status" value="1"/>
</dbReference>
<evidence type="ECO:0000256" key="6">
    <source>
        <dbReference type="ARBA" id="ARBA00022837"/>
    </source>
</evidence>
<evidence type="ECO:0000259" key="10">
    <source>
        <dbReference type="PROSITE" id="PS51829"/>
    </source>
</evidence>
<dbReference type="PROSITE" id="PS00137">
    <property type="entry name" value="SUBTILASE_HIS"/>
    <property type="match status" value="1"/>
</dbReference>
<evidence type="ECO:0000256" key="5">
    <source>
        <dbReference type="ARBA" id="ARBA00022825"/>
    </source>
</evidence>
<dbReference type="Pfam" id="PF00082">
    <property type="entry name" value="Peptidase_S8"/>
    <property type="match status" value="1"/>
</dbReference>
<evidence type="ECO:0000256" key="9">
    <source>
        <dbReference type="SAM" id="SignalP"/>
    </source>
</evidence>
<dbReference type="InterPro" id="IPR002884">
    <property type="entry name" value="P_dom"/>
</dbReference>
<dbReference type="Gene3D" id="3.40.50.200">
    <property type="entry name" value="Peptidase S8/S53 domain"/>
    <property type="match status" value="1"/>
</dbReference>
<dbReference type="SUPFAM" id="SSF49785">
    <property type="entry name" value="Galactose-binding domain-like"/>
    <property type="match status" value="1"/>
</dbReference>
<dbReference type="GO" id="GO:0016020">
    <property type="term" value="C:membrane"/>
    <property type="evidence" value="ECO:0007669"/>
    <property type="project" value="TreeGrafter"/>
</dbReference>
<dbReference type="PANTHER" id="PTHR42884:SF14">
    <property type="entry name" value="NEUROENDOCRINE CONVERTASE 1"/>
    <property type="match status" value="1"/>
</dbReference>
<reference evidence="11 12" key="1">
    <citation type="submission" date="2016-03" db="EMBL/GenBank/DDBJ databases">
        <authorList>
            <person name="Ploux O."/>
        </authorList>
    </citation>
    <scope>NUCLEOTIDE SEQUENCE [LARGE SCALE GENOMIC DNA]</scope>
    <source>
        <strain evidence="11 12">BER2</strain>
    </source>
</reference>
<dbReference type="PROSITE" id="PS51829">
    <property type="entry name" value="P_HOMO_B"/>
    <property type="match status" value="1"/>
</dbReference>
<dbReference type="InterPro" id="IPR036852">
    <property type="entry name" value="Peptidase_S8/S53_dom_sf"/>
</dbReference>
<gene>
    <name evidence="11" type="ORF">AZI85_10955</name>
</gene>
<feature type="active site" description="Charge relay system" evidence="7 8">
    <location>
        <position position="334"/>
    </location>
</feature>
<dbReference type="InterPro" id="IPR008979">
    <property type="entry name" value="Galactose-bd-like_sf"/>
</dbReference>
<dbReference type="PRINTS" id="PR00723">
    <property type="entry name" value="SUBTILISIN"/>
</dbReference>
<evidence type="ECO:0000256" key="1">
    <source>
        <dbReference type="ARBA" id="ARBA00005325"/>
    </source>
</evidence>
<protein>
    <submittedName>
        <fullName evidence="11">Serine protease</fullName>
    </submittedName>
</protein>
<evidence type="ECO:0000256" key="2">
    <source>
        <dbReference type="ARBA" id="ARBA00022670"/>
    </source>
</evidence>
<dbReference type="Pfam" id="PF01483">
    <property type="entry name" value="P_proprotein"/>
    <property type="match status" value="1"/>
</dbReference>
<dbReference type="InterPro" id="IPR000209">
    <property type="entry name" value="Peptidase_S8/S53_dom"/>
</dbReference>
<dbReference type="GO" id="GO:0004252">
    <property type="term" value="F:serine-type endopeptidase activity"/>
    <property type="evidence" value="ECO:0007669"/>
    <property type="project" value="UniProtKB-UniRule"/>
</dbReference>
<dbReference type="GO" id="GO:0016485">
    <property type="term" value="P:protein processing"/>
    <property type="evidence" value="ECO:0007669"/>
    <property type="project" value="TreeGrafter"/>
</dbReference>
<dbReference type="EMBL" id="LUKF01000019">
    <property type="protein sequence ID" value="KYG60818.1"/>
    <property type="molecule type" value="Genomic_DNA"/>
</dbReference>
<keyword evidence="2 8" id="KW-0645">Protease</keyword>
<feature type="active site" description="Charge relay system" evidence="7 8">
    <location>
        <position position="84"/>
    </location>
</feature>
<dbReference type="Gene3D" id="2.60.120.260">
    <property type="entry name" value="Galactose-binding domain-like"/>
    <property type="match status" value="1"/>
</dbReference>
<dbReference type="CDD" id="cd04059">
    <property type="entry name" value="Peptidases_S8_Protein_convertases_Kexins_Furin-like"/>
    <property type="match status" value="1"/>
</dbReference>
<dbReference type="GO" id="GO:0005737">
    <property type="term" value="C:cytoplasm"/>
    <property type="evidence" value="ECO:0007669"/>
    <property type="project" value="UniProtKB-ARBA"/>
</dbReference>
<organism evidence="11 12">
    <name type="scientific">Bdellovibrio bacteriovorus</name>
    <dbReference type="NCBI Taxonomy" id="959"/>
    <lineage>
        <taxon>Bacteria</taxon>
        <taxon>Pseudomonadati</taxon>
        <taxon>Bdellovibrionota</taxon>
        <taxon>Bdellovibrionia</taxon>
        <taxon>Bdellovibrionales</taxon>
        <taxon>Pseudobdellovibrionaceae</taxon>
        <taxon>Bdellovibrio</taxon>
    </lineage>
</organism>
<proteinExistence type="inferred from homology"/>
<sequence length="558" mass="58333">MLVSVLAVSCLTGLFFTNCAESTFTAVEPDKTGADPLLELAWHINNTAQKVFSTTAGEVGNDLNLLQTWSSGYSGKGLSILVSDDGVEDTHEDLKKNFLYGVSKDYTLASPWTASAAAPKVANDNHGTAVSGLIAAVASNGVGTKGVAFGAGIASANFLSEAAGYSDAILVSQAEGNFDLFNMSWGSSQNNLSTVSSNFQAQLKSKAINGRSGKGSLIVKAAGNDFFVKCRGSSTEYCVGNANFDSDNSTPYTLLAGALNAEGYAASYSSPGSNIWVSSFGGEFGDDSPAMVTTDRMGCSKGFSASNVTSDVAFEKGANGNSACSYSVTFNGTSAATPVLTGAIALILEANPNLTWRDVKYILAKTAVPVNYVTTGTVPHPMDTTPAGYAWEQPWIQNGAGFKFHNWYGFGKVDVDAAVSLARNYTSPFGAFTETNWSDTSGGISVGIPDNAAAGGSSVIIVNTPNIKIESVQIRVWVTHANISELALELISPSGKKSIIVNARNSLTGLANYTGQTFLTNAFYQETTQGAWTLKVVDAKSGNSGTLTQWSINFTGSY</sequence>
<keyword evidence="5 8" id="KW-0720">Serine protease</keyword>
<dbReference type="SUPFAM" id="SSF52743">
    <property type="entry name" value="Subtilisin-like"/>
    <property type="match status" value="1"/>
</dbReference>
<dbReference type="InterPro" id="IPR022398">
    <property type="entry name" value="Peptidase_S8_His-AS"/>
</dbReference>
<evidence type="ECO:0000313" key="11">
    <source>
        <dbReference type="EMBL" id="KYG60818.1"/>
    </source>
</evidence>
<evidence type="ECO:0000256" key="8">
    <source>
        <dbReference type="PROSITE-ProRule" id="PRU01240"/>
    </source>
</evidence>
<feature type="signal peptide" evidence="9">
    <location>
        <begin position="1"/>
        <end position="20"/>
    </location>
</feature>
<name>A0A150WD67_BDEBC</name>
<dbReference type="InterPro" id="IPR034182">
    <property type="entry name" value="Kexin/furin"/>
</dbReference>
<comment type="caution">
    <text evidence="11">The sequence shown here is derived from an EMBL/GenBank/DDBJ whole genome shotgun (WGS) entry which is preliminary data.</text>
</comment>
<dbReference type="InterPro" id="IPR015500">
    <property type="entry name" value="Peptidase_S8_subtilisin-rel"/>
</dbReference>